<protein>
    <recommendedName>
        <fullName evidence="4">Protease inhibitor Inh</fullName>
    </recommendedName>
</protein>
<dbReference type="GeneID" id="97672078"/>
<feature type="chain" id="PRO_5009788086" description="Protease inhibitor Inh" evidence="1">
    <location>
        <begin position="17"/>
        <end position="134"/>
    </location>
</feature>
<evidence type="ECO:0000313" key="2">
    <source>
        <dbReference type="EMBL" id="CTQ76573.1"/>
    </source>
</evidence>
<dbReference type="EMBL" id="CXWC01000013">
    <property type="protein sequence ID" value="CTQ76573.1"/>
    <property type="molecule type" value="Genomic_DNA"/>
</dbReference>
<keyword evidence="1" id="KW-0732">Signal</keyword>
<sequence length="134" mass="15027">MKVQFVFLISSSLLLAACNTSSTGSGTPSVPDKDTPAVERGIPGEWNLKAMDSVLSCRVKVSGKKQDREGRATGFGCIGLDNFLMVDRWKREKGRVEFFRFADDRPVARVYRVSRDEFQGELLPSGREIVLKRR</sequence>
<accession>A0A0M7ARZ3</accession>
<name>A0A0M7ARZ3_9HYPH</name>
<gene>
    <name evidence="2" type="ORF">LA5096_04797</name>
</gene>
<keyword evidence="3" id="KW-1185">Reference proteome</keyword>
<evidence type="ECO:0000256" key="1">
    <source>
        <dbReference type="SAM" id="SignalP"/>
    </source>
</evidence>
<evidence type="ECO:0000313" key="3">
    <source>
        <dbReference type="Proteomes" id="UP000049983"/>
    </source>
</evidence>
<proteinExistence type="predicted"/>
<dbReference type="Proteomes" id="UP000049983">
    <property type="component" value="Unassembled WGS sequence"/>
</dbReference>
<reference evidence="3" key="1">
    <citation type="submission" date="2015-07" db="EMBL/GenBank/DDBJ databases">
        <authorList>
            <person name="Rodrigo-Torres Lidia"/>
            <person name="Arahal R.David."/>
        </authorList>
    </citation>
    <scope>NUCLEOTIDE SEQUENCE [LARGE SCALE GENOMIC DNA]</scope>
    <source>
        <strain evidence="3">CECT 5096</strain>
    </source>
</reference>
<feature type="signal peptide" evidence="1">
    <location>
        <begin position="1"/>
        <end position="16"/>
    </location>
</feature>
<dbReference type="AlphaFoldDB" id="A0A0M7ARZ3"/>
<organism evidence="2 3">
    <name type="scientific">Roseibium album</name>
    <dbReference type="NCBI Taxonomy" id="311410"/>
    <lineage>
        <taxon>Bacteria</taxon>
        <taxon>Pseudomonadati</taxon>
        <taxon>Pseudomonadota</taxon>
        <taxon>Alphaproteobacteria</taxon>
        <taxon>Hyphomicrobiales</taxon>
        <taxon>Stappiaceae</taxon>
        <taxon>Roseibium</taxon>
    </lineage>
</organism>
<dbReference type="RefSeq" id="WP_055117241.1">
    <property type="nucleotide sequence ID" value="NZ_CXWC01000013.1"/>
</dbReference>
<evidence type="ECO:0008006" key="4">
    <source>
        <dbReference type="Google" id="ProtNLM"/>
    </source>
</evidence>
<dbReference type="PROSITE" id="PS51257">
    <property type="entry name" value="PROKAR_LIPOPROTEIN"/>
    <property type="match status" value="1"/>
</dbReference>